<reference evidence="2" key="1">
    <citation type="journal article" date="2020" name="Nat. Commun.">
        <title>Genome assembly of wild tea tree DASZ reveals pedigree and selection history of tea varieties.</title>
        <authorList>
            <person name="Zhang W."/>
            <person name="Zhang Y."/>
            <person name="Qiu H."/>
            <person name="Guo Y."/>
            <person name="Wan H."/>
            <person name="Zhang X."/>
            <person name="Scossa F."/>
            <person name="Alseekh S."/>
            <person name="Zhang Q."/>
            <person name="Wang P."/>
            <person name="Xu L."/>
            <person name="Schmidt M.H."/>
            <person name="Jia X."/>
            <person name="Li D."/>
            <person name="Zhu A."/>
            <person name="Guo F."/>
            <person name="Chen W."/>
            <person name="Ni D."/>
            <person name="Usadel B."/>
            <person name="Fernie A.R."/>
            <person name="Wen W."/>
        </authorList>
    </citation>
    <scope>NUCLEOTIDE SEQUENCE [LARGE SCALE GENOMIC DNA]</scope>
    <source>
        <strain evidence="2">cv. G240</strain>
    </source>
</reference>
<evidence type="ECO:0000313" key="2">
    <source>
        <dbReference type="Proteomes" id="UP000593564"/>
    </source>
</evidence>
<comment type="caution">
    <text evidence="1">The sequence shown here is derived from an EMBL/GenBank/DDBJ whole genome shotgun (WGS) entry which is preliminary data.</text>
</comment>
<gene>
    <name evidence="1" type="ORF">HYC85_022127</name>
</gene>
<sequence>MTYFKNIVAKPIYSGLCGSKLRRSVHQIHLPRGCAKLTHEDILGRKIDSL</sequence>
<evidence type="ECO:0000313" key="1">
    <source>
        <dbReference type="EMBL" id="KAF5940960.1"/>
    </source>
</evidence>
<name>A0A7J7GJW3_CAMSI</name>
<keyword evidence="2" id="KW-1185">Reference proteome</keyword>
<dbReference type="Proteomes" id="UP000593564">
    <property type="component" value="Unassembled WGS sequence"/>
</dbReference>
<proteinExistence type="predicted"/>
<dbReference type="EMBL" id="JACBKZ010000010">
    <property type="protein sequence ID" value="KAF5940960.1"/>
    <property type="molecule type" value="Genomic_DNA"/>
</dbReference>
<accession>A0A7J7GJW3</accession>
<reference evidence="1 2" key="2">
    <citation type="submission" date="2020-07" db="EMBL/GenBank/DDBJ databases">
        <title>Genome assembly of wild tea tree DASZ reveals pedigree and selection history of tea varieties.</title>
        <authorList>
            <person name="Zhang W."/>
        </authorList>
    </citation>
    <scope>NUCLEOTIDE SEQUENCE [LARGE SCALE GENOMIC DNA]</scope>
    <source>
        <strain evidence="2">cv. G240</strain>
        <tissue evidence="1">Leaf</tissue>
    </source>
</reference>
<protein>
    <submittedName>
        <fullName evidence="1">Uncharacterized protein</fullName>
    </submittedName>
</protein>
<dbReference type="AlphaFoldDB" id="A0A7J7GJW3"/>
<organism evidence="1 2">
    <name type="scientific">Camellia sinensis</name>
    <name type="common">Tea plant</name>
    <name type="synonym">Thea sinensis</name>
    <dbReference type="NCBI Taxonomy" id="4442"/>
    <lineage>
        <taxon>Eukaryota</taxon>
        <taxon>Viridiplantae</taxon>
        <taxon>Streptophyta</taxon>
        <taxon>Embryophyta</taxon>
        <taxon>Tracheophyta</taxon>
        <taxon>Spermatophyta</taxon>
        <taxon>Magnoliopsida</taxon>
        <taxon>eudicotyledons</taxon>
        <taxon>Gunneridae</taxon>
        <taxon>Pentapetalae</taxon>
        <taxon>asterids</taxon>
        <taxon>Ericales</taxon>
        <taxon>Theaceae</taxon>
        <taxon>Camellia</taxon>
    </lineage>
</organism>